<reference evidence="11" key="1">
    <citation type="submission" date="2017-02" db="EMBL/GenBank/DDBJ databases">
        <authorList>
            <person name="Varghese N."/>
            <person name="Submissions S."/>
        </authorList>
    </citation>
    <scope>NUCLEOTIDE SEQUENCE [LARGE SCALE GENOMIC DNA]</scope>
    <source>
        <strain evidence="11">DSM 22224</strain>
    </source>
</reference>
<keyword evidence="4" id="KW-0812">Transmembrane</keyword>
<dbReference type="AlphaFoldDB" id="A0A1T4QKG0"/>
<keyword evidence="7" id="KW-0998">Cell outer membrane</keyword>
<keyword evidence="11" id="KW-1185">Reference proteome</keyword>
<gene>
    <name evidence="10" type="ORF">SAMN04488128_102423</name>
</gene>
<comment type="subcellular location">
    <subcellularLocation>
        <location evidence="1">Cell outer membrane</location>
        <topology evidence="1">Multi-pass membrane protein</topology>
    </subcellularLocation>
</comment>
<evidence type="ECO:0000256" key="1">
    <source>
        <dbReference type="ARBA" id="ARBA00004571"/>
    </source>
</evidence>
<feature type="signal peptide" evidence="8">
    <location>
        <begin position="1"/>
        <end position="19"/>
    </location>
</feature>
<evidence type="ECO:0000256" key="4">
    <source>
        <dbReference type="ARBA" id="ARBA00022692"/>
    </source>
</evidence>
<keyword evidence="6" id="KW-0472">Membrane</keyword>
<dbReference type="EMBL" id="FUWZ01000002">
    <property type="protein sequence ID" value="SKA04202.1"/>
    <property type="molecule type" value="Genomic_DNA"/>
</dbReference>
<dbReference type="Pfam" id="PF07715">
    <property type="entry name" value="Plug"/>
    <property type="match status" value="1"/>
</dbReference>
<evidence type="ECO:0000256" key="8">
    <source>
        <dbReference type="SAM" id="SignalP"/>
    </source>
</evidence>
<evidence type="ECO:0000256" key="3">
    <source>
        <dbReference type="ARBA" id="ARBA00022452"/>
    </source>
</evidence>
<accession>A0A1T4QKG0</accession>
<dbReference type="OrthoDB" id="1075473at2"/>
<keyword evidence="5 8" id="KW-0732">Signal</keyword>
<keyword evidence="2" id="KW-0813">Transport</keyword>
<dbReference type="InterPro" id="IPR036942">
    <property type="entry name" value="Beta-barrel_TonB_sf"/>
</dbReference>
<evidence type="ECO:0000256" key="7">
    <source>
        <dbReference type="ARBA" id="ARBA00023237"/>
    </source>
</evidence>
<dbReference type="PANTHER" id="PTHR30069:SF29">
    <property type="entry name" value="HEMOGLOBIN AND HEMOGLOBIN-HAPTOGLOBIN-BINDING PROTEIN 1-RELATED"/>
    <property type="match status" value="1"/>
</dbReference>
<evidence type="ECO:0000256" key="5">
    <source>
        <dbReference type="ARBA" id="ARBA00022729"/>
    </source>
</evidence>
<evidence type="ECO:0000259" key="9">
    <source>
        <dbReference type="Pfam" id="PF07715"/>
    </source>
</evidence>
<sequence length="681" mass="75945">MTKYLIWIFLPALMGNAHAQQTLKDSTGKALSDTVPRGTPKNLKLVTVSAGAFEASDKAKGASLTPMDAVTVAGSNGDLTQSLRSLPGVQQIGETEGLFVRGGTSDETKQFIDGTLFKYPNYPSVPGIPQGARINPFLFKGILFSSGGYSALYGQAMSSALILESVDLPEKSSASFYLFPANQGAGLQHLGKDNRSSFGLGLNYSNQTLYNALVPHVPDYFQGPSYLEGNANYRVKTGRSGMFKVYAVWNKSAVGMYNQDVDSAALRSGYLVKGGNIYTNMSYRTMLGKDWKMETGLAYSNNKDKRTVSLVDAAEKPATLPEVPPTLKNNTSDIRSNFAQTRVVFTRFLAGEQAVRIGAEHFYTKDAGVYRDSAVAQTDQLSAVFAESDIYLTSGLAARVGLRLEHTSLLAKWSLSPRASLAWRLSDESQLNFAYGLFYQEPQNEFLYRNRDLSLSRAAHYVVNYTRRAHNRFLRVEAYYKQYQDLIRLLPPDVKSVSTGNGYAKGLELFYRDKKTFKNLDYWITYTYLDTRRDYLNYPMSLRPPFAAPHTMTIAVKKFFPDLSTGVNVSYALAAGRPYYNIRYSDGWQLADQGTTKPYSIVNLHISHLMTLFPRWKHKDFSGFAVGVNNLLGTKQVFGYNYSYDGQHKMAVSLPANRTFFVGFFMSLGIDRTDDFLNNNL</sequence>
<dbReference type="GO" id="GO:0015344">
    <property type="term" value="F:siderophore uptake transmembrane transporter activity"/>
    <property type="evidence" value="ECO:0007669"/>
    <property type="project" value="TreeGrafter"/>
</dbReference>
<organism evidence="10 11">
    <name type="scientific">Chitinophaga eiseniae</name>
    <dbReference type="NCBI Taxonomy" id="634771"/>
    <lineage>
        <taxon>Bacteria</taxon>
        <taxon>Pseudomonadati</taxon>
        <taxon>Bacteroidota</taxon>
        <taxon>Chitinophagia</taxon>
        <taxon>Chitinophagales</taxon>
        <taxon>Chitinophagaceae</taxon>
        <taxon>Chitinophaga</taxon>
    </lineage>
</organism>
<dbReference type="STRING" id="634771.SAMN04488128_102423"/>
<dbReference type="GO" id="GO:0044718">
    <property type="term" value="P:siderophore transmembrane transport"/>
    <property type="evidence" value="ECO:0007669"/>
    <property type="project" value="TreeGrafter"/>
</dbReference>
<dbReference type="InterPro" id="IPR039426">
    <property type="entry name" value="TonB-dep_rcpt-like"/>
</dbReference>
<protein>
    <submittedName>
        <fullName evidence="10">Outer membrane receptor proteins, mostly Fe transport</fullName>
    </submittedName>
</protein>
<proteinExistence type="predicted"/>
<name>A0A1T4QKG0_9BACT</name>
<dbReference type="GO" id="GO:0009279">
    <property type="term" value="C:cell outer membrane"/>
    <property type="evidence" value="ECO:0007669"/>
    <property type="project" value="UniProtKB-SubCell"/>
</dbReference>
<evidence type="ECO:0000256" key="6">
    <source>
        <dbReference type="ARBA" id="ARBA00023136"/>
    </source>
</evidence>
<evidence type="ECO:0000313" key="10">
    <source>
        <dbReference type="EMBL" id="SKA04202.1"/>
    </source>
</evidence>
<keyword evidence="10" id="KW-0675">Receptor</keyword>
<feature type="domain" description="TonB-dependent receptor plug" evidence="9">
    <location>
        <begin position="76"/>
        <end position="156"/>
    </location>
</feature>
<dbReference type="RefSeq" id="WP_078668974.1">
    <property type="nucleotide sequence ID" value="NZ_FUWZ01000002.1"/>
</dbReference>
<dbReference type="InterPro" id="IPR012910">
    <property type="entry name" value="Plug_dom"/>
</dbReference>
<dbReference type="PANTHER" id="PTHR30069">
    <property type="entry name" value="TONB-DEPENDENT OUTER MEMBRANE RECEPTOR"/>
    <property type="match status" value="1"/>
</dbReference>
<evidence type="ECO:0000256" key="2">
    <source>
        <dbReference type="ARBA" id="ARBA00022448"/>
    </source>
</evidence>
<keyword evidence="3" id="KW-1134">Transmembrane beta strand</keyword>
<dbReference type="Gene3D" id="2.40.170.20">
    <property type="entry name" value="TonB-dependent receptor, beta-barrel domain"/>
    <property type="match status" value="1"/>
</dbReference>
<evidence type="ECO:0000313" key="11">
    <source>
        <dbReference type="Proteomes" id="UP000190367"/>
    </source>
</evidence>
<dbReference type="Proteomes" id="UP000190367">
    <property type="component" value="Unassembled WGS sequence"/>
</dbReference>
<feature type="chain" id="PRO_5012210988" evidence="8">
    <location>
        <begin position="20"/>
        <end position="681"/>
    </location>
</feature>
<dbReference type="SUPFAM" id="SSF56935">
    <property type="entry name" value="Porins"/>
    <property type="match status" value="1"/>
</dbReference>